<evidence type="ECO:0000256" key="1">
    <source>
        <dbReference type="SAM" id="Phobius"/>
    </source>
</evidence>
<evidence type="ECO:0000313" key="2">
    <source>
        <dbReference type="EMBL" id="MBA8822971.1"/>
    </source>
</evidence>
<proteinExistence type="predicted"/>
<protein>
    <submittedName>
        <fullName evidence="2">Uncharacterized protein</fullName>
    </submittedName>
</protein>
<keyword evidence="1" id="KW-0472">Membrane</keyword>
<feature type="transmembrane region" description="Helical" evidence="1">
    <location>
        <begin position="40"/>
        <end position="59"/>
    </location>
</feature>
<dbReference type="AlphaFoldDB" id="A0A839DUY5"/>
<gene>
    <name evidence="2" type="ORF">FHX42_000300</name>
</gene>
<comment type="caution">
    <text evidence="2">The sequence shown here is derived from an EMBL/GenBank/DDBJ whole genome shotgun (WGS) entry which is preliminary data.</text>
</comment>
<dbReference type="EMBL" id="JACGWZ010000001">
    <property type="protein sequence ID" value="MBA8822971.1"/>
    <property type="molecule type" value="Genomic_DNA"/>
</dbReference>
<evidence type="ECO:0000313" key="3">
    <source>
        <dbReference type="Proteomes" id="UP000569329"/>
    </source>
</evidence>
<sequence>MGGLVRGLTGSLAAGLLVLAVALGGVQWWASTHSVPGPGIGVVIGHFVASGAALALQTVADRRRDVVGGFAALGAFGVVVAALVYWWWL</sequence>
<organism evidence="2 3">
    <name type="scientific">Halosaccharopolyspora lacisalsi</name>
    <dbReference type="NCBI Taxonomy" id="1000566"/>
    <lineage>
        <taxon>Bacteria</taxon>
        <taxon>Bacillati</taxon>
        <taxon>Actinomycetota</taxon>
        <taxon>Actinomycetes</taxon>
        <taxon>Pseudonocardiales</taxon>
        <taxon>Pseudonocardiaceae</taxon>
        <taxon>Halosaccharopolyspora</taxon>
    </lineage>
</organism>
<name>A0A839DUY5_9PSEU</name>
<keyword evidence="1" id="KW-0812">Transmembrane</keyword>
<keyword evidence="1" id="KW-1133">Transmembrane helix</keyword>
<dbReference type="Proteomes" id="UP000569329">
    <property type="component" value="Unassembled WGS sequence"/>
</dbReference>
<accession>A0A839DUY5</accession>
<reference evidence="2 3" key="1">
    <citation type="submission" date="2020-07" db="EMBL/GenBank/DDBJ databases">
        <title>Sequencing the genomes of 1000 actinobacteria strains.</title>
        <authorList>
            <person name="Klenk H.-P."/>
        </authorList>
    </citation>
    <scope>NUCLEOTIDE SEQUENCE [LARGE SCALE GENOMIC DNA]</scope>
    <source>
        <strain evidence="2 3">DSM 45975</strain>
    </source>
</reference>
<feature type="transmembrane region" description="Helical" evidence="1">
    <location>
        <begin position="66"/>
        <end position="88"/>
    </location>
</feature>
<keyword evidence="3" id="KW-1185">Reference proteome</keyword>
<dbReference type="RefSeq" id="WP_182542344.1">
    <property type="nucleotide sequence ID" value="NZ_JACGWZ010000001.1"/>
</dbReference>